<dbReference type="Pfam" id="PF12776">
    <property type="entry name" value="Myb_DNA-bind_3"/>
    <property type="match status" value="1"/>
</dbReference>
<evidence type="ECO:0000313" key="4">
    <source>
        <dbReference type="Proteomes" id="UP000239156"/>
    </source>
</evidence>
<accession>A0A2S4V7D0</accession>
<feature type="compositionally biased region" description="Basic residues" evidence="1">
    <location>
        <begin position="84"/>
        <end position="103"/>
    </location>
</feature>
<protein>
    <recommendedName>
        <fullName evidence="2">Myb/SANT-like domain-containing protein</fullName>
    </recommendedName>
</protein>
<evidence type="ECO:0000259" key="2">
    <source>
        <dbReference type="Pfam" id="PF12776"/>
    </source>
</evidence>
<proteinExistence type="predicted"/>
<gene>
    <name evidence="3" type="ORF">PSTT_09664</name>
</gene>
<feature type="compositionally biased region" description="Polar residues" evidence="1">
    <location>
        <begin position="258"/>
        <end position="268"/>
    </location>
</feature>
<dbReference type="AlphaFoldDB" id="A0A2S4V7D0"/>
<dbReference type="VEuPathDB" id="FungiDB:PSTT_09664"/>
<sequence length="392" mass="43052">MSVKSNKLDPSPVKPKATRIRPTKKIPVSGPKTVSTTPIPSRKETSARAAKEAKKVPKDESEDENEEDESEEDESESDEDNPKNQKKSNKTPAKKKATPKKSKVAKDESDEAKDTLLNFILDQISLGKGTDNGNLKGEGWTAVGAAMYKRFKIKFDNEQLKNQKGAVRKLYIDMEFLLGLSGFGWDEAAGMVTADEDTWDELIEAHPKRMFATLRKGRICWYNLAVELFDNSCANGATALLPGQAPPKRESEEGDHGQSISSGLSTNSIKRRKARTQEIDLDLESSDDDKVEVSGVESIVEVLRGNSSQTNIKPDIKPVAAPEPQSEPKLTVRQAAIKLMASMFFGKVPVMDYVRYIQVVESEVNAEVFISLANTTDATVCTTWLNAASAAV</sequence>
<evidence type="ECO:0000256" key="1">
    <source>
        <dbReference type="SAM" id="MobiDB-lite"/>
    </source>
</evidence>
<keyword evidence="4" id="KW-1185">Reference proteome</keyword>
<dbReference type="InterPro" id="IPR024752">
    <property type="entry name" value="Myb/SANT-like_dom"/>
</dbReference>
<evidence type="ECO:0000313" key="3">
    <source>
        <dbReference type="EMBL" id="POW05439.1"/>
    </source>
</evidence>
<dbReference type="VEuPathDB" id="FungiDB:PSHT_16050"/>
<feature type="compositionally biased region" description="Acidic residues" evidence="1">
    <location>
        <begin position="60"/>
        <end position="79"/>
    </location>
</feature>
<feature type="region of interest" description="Disordered" evidence="1">
    <location>
        <begin position="1"/>
        <end position="109"/>
    </location>
</feature>
<feature type="domain" description="Myb/SANT-like" evidence="2">
    <location>
        <begin position="110"/>
        <end position="201"/>
    </location>
</feature>
<dbReference type="VEuPathDB" id="FungiDB:PSHT_11573"/>
<dbReference type="EMBL" id="PKSL01000098">
    <property type="protein sequence ID" value="POW05439.1"/>
    <property type="molecule type" value="Genomic_DNA"/>
</dbReference>
<dbReference type="PANTHER" id="PTHR47072">
    <property type="match status" value="1"/>
</dbReference>
<feature type="compositionally biased region" description="Basic and acidic residues" evidence="1">
    <location>
        <begin position="41"/>
        <end position="59"/>
    </location>
</feature>
<comment type="caution">
    <text evidence="3">The sequence shown here is derived from an EMBL/GenBank/DDBJ whole genome shotgun (WGS) entry which is preliminary data.</text>
</comment>
<organism evidence="3 4">
    <name type="scientific">Puccinia striiformis</name>
    <dbReference type="NCBI Taxonomy" id="27350"/>
    <lineage>
        <taxon>Eukaryota</taxon>
        <taxon>Fungi</taxon>
        <taxon>Dikarya</taxon>
        <taxon>Basidiomycota</taxon>
        <taxon>Pucciniomycotina</taxon>
        <taxon>Pucciniomycetes</taxon>
        <taxon>Pucciniales</taxon>
        <taxon>Pucciniaceae</taxon>
        <taxon>Puccinia</taxon>
    </lineage>
</organism>
<name>A0A2S4V7D0_9BASI</name>
<dbReference type="PANTHER" id="PTHR47072:SF4">
    <property type="entry name" value="MYB_SANT-LIKE DOMAIN-CONTAINING PROTEIN"/>
    <property type="match status" value="1"/>
</dbReference>
<reference evidence="3" key="1">
    <citation type="submission" date="2017-12" db="EMBL/GenBank/DDBJ databases">
        <title>Gene loss provides genomic basis for host adaptation in cereal stripe rust fungi.</title>
        <authorList>
            <person name="Xia C."/>
        </authorList>
    </citation>
    <scope>NUCLEOTIDE SEQUENCE [LARGE SCALE GENOMIC DNA]</scope>
    <source>
        <strain evidence="3">93-210</strain>
    </source>
</reference>
<feature type="region of interest" description="Disordered" evidence="1">
    <location>
        <begin position="242"/>
        <end position="271"/>
    </location>
</feature>
<feature type="compositionally biased region" description="Basic and acidic residues" evidence="1">
    <location>
        <begin position="247"/>
        <end position="256"/>
    </location>
</feature>
<dbReference type="Proteomes" id="UP000239156">
    <property type="component" value="Unassembled WGS sequence"/>
</dbReference>